<organism evidence="17 18">
    <name type="scientific">Ciona intestinalis</name>
    <name type="common">Transparent sea squirt</name>
    <name type="synonym">Ascidia intestinalis</name>
    <dbReference type="NCBI Taxonomy" id="7719"/>
    <lineage>
        <taxon>Eukaryota</taxon>
        <taxon>Metazoa</taxon>
        <taxon>Chordata</taxon>
        <taxon>Tunicata</taxon>
        <taxon>Ascidiacea</taxon>
        <taxon>Phlebobranchia</taxon>
        <taxon>Cionidae</taxon>
        <taxon>Ciona</taxon>
    </lineage>
</organism>
<feature type="domain" description="Hexokinase N-terminal" evidence="15">
    <location>
        <begin position="2"/>
        <end position="201"/>
    </location>
</feature>
<evidence type="ECO:0000313" key="17">
    <source>
        <dbReference type="Ensembl" id="ENSCINP00000036004.1"/>
    </source>
</evidence>
<proteinExistence type="inferred from homology"/>
<dbReference type="AlphaFoldDB" id="H2Y269"/>
<dbReference type="FunFam" id="3.40.367.20:FF:000005">
    <property type="entry name" value="Phosphotransferase"/>
    <property type="match status" value="1"/>
</dbReference>
<name>H2Y269_CIOIN</name>
<dbReference type="GO" id="GO:0019158">
    <property type="term" value="F:mannokinase activity"/>
    <property type="evidence" value="ECO:0007669"/>
    <property type="project" value="RHEA"/>
</dbReference>
<keyword evidence="4 14" id="KW-0808">Transferase</keyword>
<evidence type="ECO:0000256" key="9">
    <source>
        <dbReference type="ARBA" id="ARBA00044613"/>
    </source>
</evidence>
<dbReference type="GeneTree" id="ENSGT00950000182787"/>
<dbReference type="GO" id="GO:0004340">
    <property type="term" value="F:glucokinase activity"/>
    <property type="evidence" value="ECO:0007669"/>
    <property type="project" value="RHEA"/>
</dbReference>
<evidence type="ECO:0000256" key="14">
    <source>
        <dbReference type="RuleBase" id="RU362007"/>
    </source>
</evidence>
<keyword evidence="5 14" id="KW-0547">Nucleotide-binding</keyword>
<evidence type="ECO:0000313" key="18">
    <source>
        <dbReference type="Proteomes" id="UP000008144"/>
    </source>
</evidence>
<evidence type="ECO:0000256" key="4">
    <source>
        <dbReference type="ARBA" id="ARBA00022679"/>
    </source>
</evidence>
<dbReference type="UniPathway" id="UPA00109">
    <property type="reaction ID" value="UER00180"/>
</dbReference>
<dbReference type="GO" id="GO:0008865">
    <property type="term" value="F:fructokinase activity"/>
    <property type="evidence" value="ECO:0007669"/>
    <property type="project" value="RHEA"/>
</dbReference>
<comment type="pathway">
    <text evidence="1">Carbohydrate degradation; glycolysis; D-glyceraldehyde 3-phosphate and glycerone phosphate from D-glucose: step 1/4.</text>
</comment>
<evidence type="ECO:0000256" key="3">
    <source>
        <dbReference type="ARBA" id="ARBA00009225"/>
    </source>
</evidence>
<dbReference type="GO" id="GO:0005536">
    <property type="term" value="F:D-glucose binding"/>
    <property type="evidence" value="ECO:0007669"/>
    <property type="project" value="InterPro"/>
</dbReference>
<dbReference type="GO" id="GO:0005524">
    <property type="term" value="F:ATP binding"/>
    <property type="evidence" value="ECO:0007669"/>
    <property type="project" value="UniProtKB-UniRule"/>
</dbReference>
<protein>
    <recommendedName>
        <fullName evidence="14">Phosphotransferase</fullName>
        <ecNumber evidence="14">2.7.1.-</ecNumber>
    </recommendedName>
</protein>
<keyword evidence="18" id="KW-1185">Reference proteome</keyword>
<dbReference type="Gene3D" id="3.30.420.40">
    <property type="match status" value="1"/>
</dbReference>
<dbReference type="GO" id="GO:0006096">
    <property type="term" value="P:glycolytic process"/>
    <property type="evidence" value="ECO:0007669"/>
    <property type="project" value="UniProtKB-UniPathway"/>
</dbReference>
<dbReference type="FunFam" id="3.30.420.40:FF:000095">
    <property type="entry name" value="Phosphotransferase"/>
    <property type="match status" value="1"/>
</dbReference>
<evidence type="ECO:0000256" key="13">
    <source>
        <dbReference type="ARBA" id="ARBA00059457"/>
    </source>
</evidence>
<dbReference type="InterPro" id="IPR043129">
    <property type="entry name" value="ATPase_NBD"/>
</dbReference>
<dbReference type="EMBL" id="EAAA01000742">
    <property type="status" value="NOT_ANNOTATED_CDS"/>
    <property type="molecule type" value="Genomic_DNA"/>
</dbReference>
<dbReference type="Pfam" id="PF00349">
    <property type="entry name" value="Hexokinase_1"/>
    <property type="match status" value="1"/>
</dbReference>
<accession>H2Y269</accession>
<dbReference type="SUPFAM" id="SSF53067">
    <property type="entry name" value="Actin-like ATPase domain"/>
    <property type="match status" value="2"/>
</dbReference>
<comment type="catalytic activity">
    <reaction evidence="9">
        <text>a D-hexose + ATP = a D-hexose 6-phosphate + ADP + H(+)</text>
        <dbReference type="Rhea" id="RHEA:22740"/>
        <dbReference type="ChEBI" id="CHEBI:4194"/>
        <dbReference type="ChEBI" id="CHEBI:15378"/>
        <dbReference type="ChEBI" id="CHEBI:30616"/>
        <dbReference type="ChEBI" id="CHEBI:229467"/>
        <dbReference type="ChEBI" id="CHEBI:456216"/>
        <dbReference type="EC" id="2.7.1.1"/>
    </reaction>
    <physiologicalReaction direction="left-to-right" evidence="9">
        <dbReference type="Rhea" id="RHEA:22741"/>
    </physiologicalReaction>
</comment>
<reference evidence="18" key="1">
    <citation type="journal article" date="2002" name="Science">
        <title>The draft genome of Ciona intestinalis: insights into chordate and vertebrate origins.</title>
        <authorList>
            <person name="Dehal P."/>
            <person name="Satou Y."/>
            <person name="Campbell R.K."/>
            <person name="Chapman J."/>
            <person name="Degnan B."/>
            <person name="De Tomaso A."/>
            <person name="Davidson B."/>
            <person name="Di Gregorio A."/>
            <person name="Gelpke M."/>
            <person name="Goodstein D.M."/>
            <person name="Harafuji N."/>
            <person name="Hastings K.E."/>
            <person name="Ho I."/>
            <person name="Hotta K."/>
            <person name="Huang W."/>
            <person name="Kawashima T."/>
            <person name="Lemaire P."/>
            <person name="Martinez D."/>
            <person name="Meinertzhagen I.A."/>
            <person name="Necula S."/>
            <person name="Nonaka M."/>
            <person name="Putnam N."/>
            <person name="Rash S."/>
            <person name="Saiga H."/>
            <person name="Satake M."/>
            <person name="Terry A."/>
            <person name="Yamada L."/>
            <person name="Wang H.G."/>
            <person name="Awazu S."/>
            <person name="Azumi K."/>
            <person name="Boore J."/>
            <person name="Branno M."/>
            <person name="Chin-Bow S."/>
            <person name="DeSantis R."/>
            <person name="Doyle S."/>
            <person name="Francino P."/>
            <person name="Keys D.N."/>
            <person name="Haga S."/>
            <person name="Hayashi H."/>
            <person name="Hino K."/>
            <person name="Imai K.S."/>
            <person name="Inaba K."/>
            <person name="Kano S."/>
            <person name="Kobayashi K."/>
            <person name="Kobayashi M."/>
            <person name="Lee B.I."/>
            <person name="Makabe K.W."/>
            <person name="Manohar C."/>
            <person name="Matassi G."/>
            <person name="Medina M."/>
            <person name="Mochizuki Y."/>
            <person name="Mount S."/>
            <person name="Morishita T."/>
            <person name="Miura S."/>
            <person name="Nakayama A."/>
            <person name="Nishizaka S."/>
            <person name="Nomoto H."/>
            <person name="Ohta F."/>
            <person name="Oishi K."/>
            <person name="Rigoutsos I."/>
            <person name="Sano M."/>
            <person name="Sasaki A."/>
            <person name="Sasakura Y."/>
            <person name="Shoguchi E."/>
            <person name="Shin-i T."/>
            <person name="Spagnuolo A."/>
            <person name="Stainier D."/>
            <person name="Suzuki M.M."/>
            <person name="Tassy O."/>
            <person name="Takatori N."/>
            <person name="Tokuoka M."/>
            <person name="Yagi K."/>
            <person name="Yoshizaki F."/>
            <person name="Wada S."/>
            <person name="Zhang C."/>
            <person name="Hyatt P.D."/>
            <person name="Larimer F."/>
            <person name="Detter C."/>
            <person name="Doggett N."/>
            <person name="Glavina T."/>
            <person name="Hawkins T."/>
            <person name="Richardson P."/>
            <person name="Lucas S."/>
            <person name="Kohara Y."/>
            <person name="Levine M."/>
            <person name="Satoh N."/>
            <person name="Rokhsar D.S."/>
        </authorList>
    </citation>
    <scope>NUCLEOTIDE SEQUENCE [LARGE SCALE GENOMIC DNA]</scope>
</reference>
<dbReference type="PANTHER" id="PTHR19443:SF16">
    <property type="entry name" value="HEXOKINASE TYPE 1-RELATED"/>
    <property type="match status" value="1"/>
</dbReference>
<comment type="catalytic activity">
    <reaction evidence="12">
        <text>D-mannose + ATP = D-mannose 6-phosphate + ADP + H(+)</text>
        <dbReference type="Rhea" id="RHEA:11028"/>
        <dbReference type="ChEBI" id="CHEBI:4208"/>
        <dbReference type="ChEBI" id="CHEBI:15378"/>
        <dbReference type="ChEBI" id="CHEBI:30616"/>
        <dbReference type="ChEBI" id="CHEBI:58735"/>
        <dbReference type="ChEBI" id="CHEBI:456216"/>
        <dbReference type="EC" id="2.7.1.1"/>
    </reaction>
    <physiologicalReaction direction="left-to-right" evidence="12">
        <dbReference type="Rhea" id="RHEA:11029"/>
    </physiologicalReaction>
</comment>
<evidence type="ECO:0000256" key="1">
    <source>
        <dbReference type="ARBA" id="ARBA00004888"/>
    </source>
</evidence>
<evidence type="ECO:0000256" key="12">
    <source>
        <dbReference type="ARBA" id="ARBA00050361"/>
    </source>
</evidence>
<dbReference type="InterPro" id="IPR022673">
    <property type="entry name" value="Hexokinase_C"/>
</dbReference>
<evidence type="ECO:0000256" key="2">
    <source>
        <dbReference type="ARBA" id="ARBA00005028"/>
    </source>
</evidence>
<dbReference type="Gene3D" id="3.40.367.20">
    <property type="match status" value="1"/>
</dbReference>
<reference evidence="17" key="3">
    <citation type="submission" date="2025-08" db="UniProtKB">
        <authorList>
            <consortium name="Ensembl"/>
        </authorList>
    </citation>
    <scope>IDENTIFICATION</scope>
</reference>
<dbReference type="Proteomes" id="UP000008144">
    <property type="component" value="Chromosome 11"/>
</dbReference>
<evidence type="ECO:0000256" key="7">
    <source>
        <dbReference type="ARBA" id="ARBA00022840"/>
    </source>
</evidence>
<comment type="catalytic activity">
    <reaction evidence="10">
        <text>D-fructose + ATP = D-fructose 6-phosphate + ADP + H(+)</text>
        <dbReference type="Rhea" id="RHEA:16125"/>
        <dbReference type="ChEBI" id="CHEBI:15378"/>
        <dbReference type="ChEBI" id="CHEBI:30616"/>
        <dbReference type="ChEBI" id="CHEBI:37721"/>
        <dbReference type="ChEBI" id="CHEBI:61527"/>
        <dbReference type="ChEBI" id="CHEBI:456216"/>
        <dbReference type="EC" id="2.7.1.1"/>
    </reaction>
    <physiologicalReaction direction="left-to-right" evidence="10">
        <dbReference type="Rhea" id="RHEA:16126"/>
    </physiologicalReaction>
</comment>
<comment type="catalytic activity">
    <reaction evidence="11">
        <text>D-glucose + ATP = D-glucose 6-phosphate + ADP + H(+)</text>
        <dbReference type="Rhea" id="RHEA:17825"/>
        <dbReference type="ChEBI" id="CHEBI:4167"/>
        <dbReference type="ChEBI" id="CHEBI:15378"/>
        <dbReference type="ChEBI" id="CHEBI:30616"/>
        <dbReference type="ChEBI" id="CHEBI:61548"/>
        <dbReference type="ChEBI" id="CHEBI:456216"/>
        <dbReference type="EC" id="2.7.1.1"/>
    </reaction>
    <physiologicalReaction direction="left-to-right" evidence="11">
        <dbReference type="Rhea" id="RHEA:17826"/>
    </physiologicalReaction>
</comment>
<evidence type="ECO:0000256" key="11">
    <source>
        <dbReference type="ARBA" id="ARBA00048160"/>
    </source>
</evidence>
<dbReference type="GO" id="GO:0019318">
    <property type="term" value="P:hexose metabolic process"/>
    <property type="evidence" value="ECO:0007669"/>
    <property type="project" value="UniProtKB-UniPathway"/>
</dbReference>
<reference evidence="17" key="2">
    <citation type="journal article" date="2008" name="Genome Biol.">
        <title>Improved genome assembly and evidence-based global gene model set for the chordate Ciona intestinalis: new insight into intron and operon populations.</title>
        <authorList>
            <person name="Satou Y."/>
            <person name="Mineta K."/>
            <person name="Ogasawara M."/>
            <person name="Sasakura Y."/>
            <person name="Shoguchi E."/>
            <person name="Ueno K."/>
            <person name="Yamada L."/>
            <person name="Matsumoto J."/>
            <person name="Wasserscheid J."/>
            <person name="Dewar K."/>
            <person name="Wiley G.B."/>
            <person name="Macmil S.L."/>
            <person name="Roe B.A."/>
            <person name="Zeller R.W."/>
            <person name="Hastings K.E."/>
            <person name="Lemaire P."/>
            <person name="Lindquist E."/>
            <person name="Endo T."/>
            <person name="Hotta K."/>
            <person name="Inaba K."/>
        </authorList>
    </citation>
    <scope>NUCLEOTIDE SEQUENCE [LARGE SCALE GENOMIC DNA]</scope>
    <source>
        <strain evidence="17">wild type</strain>
    </source>
</reference>
<dbReference type="InterPro" id="IPR022672">
    <property type="entry name" value="Hexokinase_N"/>
</dbReference>
<dbReference type="PANTHER" id="PTHR19443">
    <property type="entry name" value="HEXOKINASE"/>
    <property type="match status" value="1"/>
</dbReference>
<dbReference type="PROSITE" id="PS51748">
    <property type="entry name" value="HEXOKINASE_2"/>
    <property type="match status" value="1"/>
</dbReference>
<evidence type="ECO:0000256" key="5">
    <source>
        <dbReference type="ARBA" id="ARBA00022741"/>
    </source>
</evidence>
<evidence type="ECO:0000259" key="16">
    <source>
        <dbReference type="Pfam" id="PF03727"/>
    </source>
</evidence>
<evidence type="ECO:0000256" key="8">
    <source>
        <dbReference type="ARBA" id="ARBA00023152"/>
    </source>
</evidence>
<evidence type="ECO:0000256" key="10">
    <source>
        <dbReference type="ARBA" id="ARBA00047905"/>
    </source>
</evidence>
<evidence type="ECO:0000256" key="6">
    <source>
        <dbReference type="ARBA" id="ARBA00022777"/>
    </source>
</evidence>
<comment type="function">
    <text evidence="13">Catalyzes the phosphorylation of various hexoses to hexose 6-phosphate.</text>
</comment>
<reference evidence="17" key="4">
    <citation type="submission" date="2025-09" db="UniProtKB">
        <authorList>
            <consortium name="Ensembl"/>
        </authorList>
    </citation>
    <scope>IDENTIFICATION</scope>
</reference>
<evidence type="ECO:0000259" key="15">
    <source>
        <dbReference type="Pfam" id="PF00349"/>
    </source>
</evidence>
<dbReference type="InterPro" id="IPR001312">
    <property type="entry name" value="Hexokinase"/>
</dbReference>
<keyword evidence="7 14" id="KW-0067">ATP-binding</keyword>
<comment type="similarity">
    <text evidence="3 14">Belongs to the hexokinase family.</text>
</comment>
<sequence length="451" mass="49979">MVDHVIESLSLSDDHLMRLSSKMSQELVRGLHQSTNDEAEIKMLPSFVTSTPDGSENGEFLALDLGGTNFRIILVKIQSGDSPKIQMDNQVYAISNELMTGTGTQLFDHMVNCLWDFLVERDMMCQLLPIGFTFSFPTKNLGIKQTILVNWSKGFTATGVVGEDIGQLLNDAINRKFKNFELKIMATVVNDTVGTLVSCAFDHHDTCMGLIVGTGTNMCYMEAQSNIELLNNHKTLEGEMCINTEWGAFGDNSGALDEIKTSYDIDIDRNSPNVGQHIFEKMISGMYMGELARLIIVDLSNKGHLFQSIDSNSLFYKSGFSTAFVSQILHSFPSIWCFNKINFVIVTKEINKKLCCYICESLSIRAASLCAIGVIAVARKIIEHRGQRHLVVGVDGSVYRKHPTFKSLLINTTHRLAPELNIDFQLSTDGSGRGAALVAAVESRIQHIVTQ</sequence>
<comment type="pathway">
    <text evidence="2">Carbohydrate metabolism; hexose metabolism.</text>
</comment>
<dbReference type="PRINTS" id="PR00475">
    <property type="entry name" value="HEXOKINASE"/>
</dbReference>
<feature type="domain" description="Hexokinase C-terminal" evidence="16">
    <location>
        <begin position="208"/>
        <end position="441"/>
    </location>
</feature>
<keyword evidence="8 14" id="KW-0324">Glycolysis</keyword>
<keyword evidence="6 14" id="KW-0418">Kinase</keyword>
<dbReference type="GO" id="GO:0001678">
    <property type="term" value="P:intracellular glucose homeostasis"/>
    <property type="evidence" value="ECO:0007669"/>
    <property type="project" value="InterPro"/>
</dbReference>
<dbReference type="Pfam" id="PF03727">
    <property type="entry name" value="Hexokinase_2"/>
    <property type="match status" value="1"/>
</dbReference>
<dbReference type="EC" id="2.7.1.-" evidence="14"/>
<dbReference type="Ensembl" id="ENSCINT00000036061.1">
    <property type="protein sequence ID" value="ENSCINP00000036004.1"/>
    <property type="gene ID" value="ENSCING00000018731.1"/>
</dbReference>
<dbReference type="UniPathway" id="UPA00242"/>